<evidence type="ECO:0000313" key="2">
    <source>
        <dbReference type="Proteomes" id="UP000294530"/>
    </source>
</evidence>
<name>A0A976FQX6_BRELC</name>
<dbReference type="EMBL" id="SHOA02000004">
    <property type="protein sequence ID" value="TDH71313.1"/>
    <property type="molecule type" value="Genomic_DNA"/>
</dbReference>
<gene>
    <name evidence="1" type="ORF">CCR75_008910</name>
</gene>
<dbReference type="Proteomes" id="UP000294530">
    <property type="component" value="Unassembled WGS sequence"/>
</dbReference>
<keyword evidence="2" id="KW-1185">Reference proteome</keyword>
<accession>A0A976FQX6</accession>
<dbReference type="KEGG" id="blac:94352628"/>
<sequence>MQTEGTLETPVRARIAAQRSTRQRTTRQWLLRKHSNAPRESSKRFFARVSTNFSDNTVVSLDSVALHGLNRSRDLAEATANDWKAIVQGDRDARSASGSLLSSLICPRTVDDASLARLI</sequence>
<dbReference type="AlphaFoldDB" id="A0A976FQX6"/>
<protein>
    <submittedName>
        <fullName evidence="1">Uncharacterized protein</fullName>
    </submittedName>
</protein>
<reference evidence="1 2" key="1">
    <citation type="journal article" date="2021" name="Genome Biol.">
        <title>AFLAP: assembly-free linkage analysis pipeline using k-mers from genome sequencing data.</title>
        <authorList>
            <person name="Fletcher K."/>
            <person name="Zhang L."/>
            <person name="Gil J."/>
            <person name="Han R."/>
            <person name="Cavanaugh K."/>
            <person name="Michelmore R."/>
        </authorList>
    </citation>
    <scope>NUCLEOTIDE SEQUENCE [LARGE SCALE GENOMIC DNA]</scope>
    <source>
        <strain evidence="1 2">SF5</strain>
    </source>
</reference>
<dbReference type="GeneID" id="94352628"/>
<dbReference type="RefSeq" id="XP_067820812.1">
    <property type="nucleotide sequence ID" value="XM_067966957.1"/>
</dbReference>
<evidence type="ECO:0000313" key="1">
    <source>
        <dbReference type="EMBL" id="TDH71313.1"/>
    </source>
</evidence>
<proteinExistence type="predicted"/>
<comment type="caution">
    <text evidence="1">The sequence shown here is derived from an EMBL/GenBank/DDBJ whole genome shotgun (WGS) entry which is preliminary data.</text>
</comment>
<organism evidence="1 2">
    <name type="scientific">Bremia lactucae</name>
    <name type="common">Lettuce downy mildew</name>
    <dbReference type="NCBI Taxonomy" id="4779"/>
    <lineage>
        <taxon>Eukaryota</taxon>
        <taxon>Sar</taxon>
        <taxon>Stramenopiles</taxon>
        <taxon>Oomycota</taxon>
        <taxon>Peronosporomycetes</taxon>
        <taxon>Peronosporales</taxon>
        <taxon>Peronosporaceae</taxon>
        <taxon>Bremia</taxon>
    </lineage>
</organism>